<proteinExistence type="predicted"/>
<dbReference type="SMART" id="SM00052">
    <property type="entry name" value="EAL"/>
    <property type="match status" value="1"/>
</dbReference>
<evidence type="ECO:0000259" key="1">
    <source>
        <dbReference type="PROSITE" id="PS50883"/>
    </source>
</evidence>
<dbReference type="SUPFAM" id="SSF141868">
    <property type="entry name" value="EAL domain-like"/>
    <property type="match status" value="1"/>
</dbReference>
<dbReference type="PROSITE" id="PS50883">
    <property type="entry name" value="EAL"/>
    <property type="match status" value="1"/>
</dbReference>
<dbReference type="GO" id="GO:0071111">
    <property type="term" value="F:cyclic-guanylate-specific phosphodiesterase activity"/>
    <property type="evidence" value="ECO:0007669"/>
    <property type="project" value="InterPro"/>
</dbReference>
<dbReference type="EMBL" id="LN713926">
    <property type="protein sequence ID" value="CEK42055.1"/>
    <property type="molecule type" value="Genomic_DNA"/>
</dbReference>
<dbReference type="PANTHER" id="PTHR33121">
    <property type="entry name" value="CYCLIC DI-GMP PHOSPHODIESTERASE PDEF"/>
    <property type="match status" value="1"/>
</dbReference>
<protein>
    <submittedName>
        <fullName evidence="2">Sensory box/GGDEF family protein</fullName>
    </submittedName>
</protein>
<dbReference type="RefSeq" id="WP_192963271.1">
    <property type="nucleotide sequence ID" value="NZ_LN713926.1"/>
</dbReference>
<gene>
    <name evidence="2" type="ORF">PQBR57_0102</name>
</gene>
<feature type="domain" description="EAL" evidence="1">
    <location>
        <begin position="1"/>
        <end position="246"/>
    </location>
</feature>
<evidence type="ECO:0000313" key="2">
    <source>
        <dbReference type="EMBL" id="CEK42055.1"/>
    </source>
</evidence>
<geneLocation type="plasmid" evidence="2">
    <name>pQBR57</name>
</geneLocation>
<dbReference type="InterPro" id="IPR035919">
    <property type="entry name" value="EAL_sf"/>
</dbReference>
<dbReference type="Pfam" id="PF00563">
    <property type="entry name" value="EAL"/>
    <property type="match status" value="1"/>
</dbReference>
<dbReference type="Gene3D" id="3.20.20.450">
    <property type="entry name" value="EAL domain"/>
    <property type="match status" value="1"/>
</dbReference>
<reference evidence="2" key="2">
    <citation type="submission" date="2015-06" db="EMBL/GenBank/DDBJ databases">
        <title>Environmentally co-occuring mercury resistance plasmids are genetically and phenotypically diverse and confer variable context-dependent fitness effects.</title>
        <authorList>
            <person name="Hall J.P.J."/>
            <person name="Harrison E."/>
            <person name="Lilley A.K."/>
            <person name="Paterson S."/>
            <person name="Spiers A.J."/>
            <person name="Brockhurst M.A."/>
        </authorList>
    </citation>
    <scope>NUCLEOTIDE SEQUENCE [LARGE SCALE GENOMIC DNA]</scope>
    <source>
        <strain evidence="2">SBW25</strain>
        <plasmid evidence="2">pQBR57</plasmid>
    </source>
</reference>
<dbReference type="CDD" id="cd01948">
    <property type="entry name" value="EAL"/>
    <property type="match status" value="1"/>
</dbReference>
<name>A0A0G4E489_PSEFS</name>
<dbReference type="InterPro" id="IPR050706">
    <property type="entry name" value="Cyclic-di-GMP_PDE-like"/>
</dbReference>
<keyword evidence="2" id="KW-0614">Plasmid</keyword>
<dbReference type="InterPro" id="IPR001633">
    <property type="entry name" value="EAL_dom"/>
</dbReference>
<reference evidence="2" key="1">
    <citation type="submission" date="2014-12" db="EMBL/GenBank/DDBJ databases">
        <authorList>
            <person name="Hall J."/>
        </authorList>
    </citation>
    <scope>NUCLEOTIDE SEQUENCE [LARGE SCALE GENOMIC DNA]</scope>
    <source>
        <strain evidence="2">SBW25</strain>
        <plasmid evidence="2">pQBR57</plasmid>
    </source>
</reference>
<dbReference type="AlphaFoldDB" id="A0A0G4E489"/>
<accession>A0A0G4E489</accession>
<sequence length="262" mass="28984">MASPALTDATSLPLYIVYQPVLRMNVDGPVVFAYESLLRIGPTAEDHSTLSVITNAEQNGTMPLLDTLIARMVCGDAARVEDMRLWINLSQSTLANPDAAKAIGELIESHNLSCRVTIEMTETVDGDEQLILESLRWFKSQHITVVLDDIDDGFSKSHLLKSDLIAGCKLSRRSTVRMRLEPAFLDATSKLVAWCKANGKSVVMEGIENEQDLEYAIQLGADFCQGFYFWKPIPLAEIPVPGTRVSLPVPARMQSVIYRTGR</sequence>
<organism evidence="2">
    <name type="scientific">Pseudomonas fluorescens (strain SBW25)</name>
    <dbReference type="NCBI Taxonomy" id="216595"/>
    <lineage>
        <taxon>Bacteria</taxon>
        <taxon>Pseudomonadati</taxon>
        <taxon>Pseudomonadota</taxon>
        <taxon>Gammaproteobacteria</taxon>
        <taxon>Pseudomonadales</taxon>
        <taxon>Pseudomonadaceae</taxon>
        <taxon>Pseudomonas</taxon>
    </lineage>
</organism>
<dbReference type="PANTHER" id="PTHR33121:SF70">
    <property type="entry name" value="SIGNALING PROTEIN YKOW"/>
    <property type="match status" value="1"/>
</dbReference>